<dbReference type="OrthoDB" id="5804279at2759"/>
<dbReference type="GO" id="GO:0005737">
    <property type="term" value="C:cytoplasm"/>
    <property type="evidence" value="ECO:0007669"/>
    <property type="project" value="TreeGrafter"/>
</dbReference>
<dbReference type="GO" id="GO:0051018">
    <property type="term" value="F:protein kinase A binding"/>
    <property type="evidence" value="ECO:0007669"/>
    <property type="project" value="TreeGrafter"/>
</dbReference>
<dbReference type="Proteomes" id="UP001152795">
    <property type="component" value="Unassembled WGS sequence"/>
</dbReference>
<dbReference type="EMBL" id="CACRXK020011161">
    <property type="protein sequence ID" value="CAB4020867.1"/>
    <property type="molecule type" value="Genomic_DNA"/>
</dbReference>
<keyword evidence="3" id="KW-1185">Reference proteome</keyword>
<comment type="similarity">
    <text evidence="1">Belongs to the GSKIP family.</text>
</comment>
<dbReference type="Pfam" id="PF05303">
    <property type="entry name" value="GSKIP_dom"/>
    <property type="match status" value="1"/>
</dbReference>
<proteinExistence type="inferred from homology"/>
<name>A0A7D9J329_PARCT</name>
<accession>A0A7D9J329</accession>
<sequence length="71" mass="7721">YCDAIDGAGLTMCVQLNIHGLKVVGNEIDVNTENTGQKSYESIYSLLDSLSPAYVQKFGEKLAVKLANLQQ</sequence>
<protein>
    <submittedName>
        <fullName evidence="2">Uncharacterized protein</fullName>
    </submittedName>
</protein>
<dbReference type="Gene3D" id="3.30.2280.10">
    <property type="entry name" value="Hypothetical protein (hspc210)"/>
    <property type="match status" value="1"/>
</dbReference>
<feature type="non-terminal residue" evidence="2">
    <location>
        <position position="1"/>
    </location>
</feature>
<dbReference type="InterPro" id="IPR037395">
    <property type="entry name" value="GSKIP"/>
</dbReference>
<evidence type="ECO:0000256" key="1">
    <source>
        <dbReference type="ARBA" id="ARBA00009571"/>
    </source>
</evidence>
<dbReference type="AlphaFoldDB" id="A0A7D9J329"/>
<comment type="caution">
    <text evidence="2">The sequence shown here is derived from an EMBL/GenBank/DDBJ whole genome shotgun (WGS) entry which is preliminary data.</text>
</comment>
<dbReference type="InterPro" id="IPR023231">
    <property type="entry name" value="GSKIP_dom_sf"/>
</dbReference>
<dbReference type="GO" id="GO:0019207">
    <property type="term" value="F:kinase regulator activity"/>
    <property type="evidence" value="ECO:0007669"/>
    <property type="project" value="TreeGrafter"/>
</dbReference>
<reference evidence="2" key="1">
    <citation type="submission" date="2020-04" db="EMBL/GenBank/DDBJ databases">
        <authorList>
            <person name="Alioto T."/>
            <person name="Alioto T."/>
            <person name="Gomez Garrido J."/>
        </authorList>
    </citation>
    <scope>NUCLEOTIDE SEQUENCE</scope>
    <source>
        <strain evidence="2">A484AB</strain>
    </source>
</reference>
<evidence type="ECO:0000313" key="3">
    <source>
        <dbReference type="Proteomes" id="UP001152795"/>
    </source>
</evidence>
<dbReference type="SUPFAM" id="SSF103107">
    <property type="entry name" value="Hypothetical protein c14orf129, hspc210"/>
    <property type="match status" value="1"/>
</dbReference>
<organism evidence="2 3">
    <name type="scientific">Paramuricea clavata</name>
    <name type="common">Red gorgonian</name>
    <name type="synonym">Violescent sea-whip</name>
    <dbReference type="NCBI Taxonomy" id="317549"/>
    <lineage>
        <taxon>Eukaryota</taxon>
        <taxon>Metazoa</taxon>
        <taxon>Cnidaria</taxon>
        <taxon>Anthozoa</taxon>
        <taxon>Octocorallia</taxon>
        <taxon>Malacalcyonacea</taxon>
        <taxon>Plexauridae</taxon>
        <taxon>Paramuricea</taxon>
    </lineage>
</organism>
<evidence type="ECO:0000313" key="2">
    <source>
        <dbReference type="EMBL" id="CAB4020867.1"/>
    </source>
</evidence>
<gene>
    <name evidence="2" type="ORF">PACLA_8A063556</name>
</gene>
<dbReference type="PANTHER" id="PTHR12490">
    <property type="entry name" value="GSK3B-INTERACTING PROTEIN"/>
    <property type="match status" value="1"/>
</dbReference>
<dbReference type="PANTHER" id="PTHR12490:SF4">
    <property type="entry name" value="GSK3B-INTERACTING PROTEIN"/>
    <property type="match status" value="1"/>
</dbReference>
<dbReference type="GO" id="GO:0060828">
    <property type="term" value="P:regulation of canonical Wnt signaling pathway"/>
    <property type="evidence" value="ECO:0007669"/>
    <property type="project" value="InterPro"/>
</dbReference>
<dbReference type="InterPro" id="IPR007967">
    <property type="entry name" value="GSKIP_dom"/>
</dbReference>